<sequence length="128" mass="14342">MANMRHKPEEKAQKPRQFDVLVRQGMMRVVAIREVRITDTGRKSTLLTASKPDQPLPPGNVDETFGSFDLFFCSNRKVASAPKFTIARYNPLPEYDLDPGRRGLASSSELDRLCNPEQVGVGYAADRC</sequence>
<protein>
    <submittedName>
        <fullName evidence="1">Uncharacterized protein</fullName>
    </submittedName>
</protein>
<gene>
    <name evidence="1" type="ORF">AB2B41_20835</name>
</gene>
<keyword evidence="2" id="KW-1185">Reference proteome</keyword>
<proteinExistence type="predicted"/>
<organism evidence="1 2">
    <name type="scientific">Sulfitobacter sediminis</name>
    <dbReference type="NCBI Taxonomy" id="3234186"/>
    <lineage>
        <taxon>Bacteria</taxon>
        <taxon>Pseudomonadati</taxon>
        <taxon>Pseudomonadota</taxon>
        <taxon>Alphaproteobacteria</taxon>
        <taxon>Rhodobacterales</taxon>
        <taxon>Roseobacteraceae</taxon>
        <taxon>Sulfitobacter</taxon>
    </lineage>
</organism>
<reference evidence="1 2" key="1">
    <citation type="submission" date="2024-07" db="EMBL/GenBank/DDBJ databases">
        <title>Marimonas sp.nov., isolated from tidal-flat sediment.</title>
        <authorList>
            <person name="Jayan J.N."/>
            <person name="Lee S.S."/>
        </authorList>
    </citation>
    <scope>NUCLEOTIDE SEQUENCE [LARGE SCALE GENOMIC DNA]</scope>
    <source>
        <strain evidence="1 2">MJW-29</strain>
    </source>
</reference>
<evidence type="ECO:0000313" key="2">
    <source>
        <dbReference type="Proteomes" id="UP001556098"/>
    </source>
</evidence>
<accession>A0ABV3RUP9</accession>
<dbReference type="RefSeq" id="WP_367879756.1">
    <property type="nucleotide sequence ID" value="NZ_JBFNXX010000029.1"/>
</dbReference>
<evidence type="ECO:0000313" key="1">
    <source>
        <dbReference type="EMBL" id="MEW9922059.1"/>
    </source>
</evidence>
<dbReference type="EMBL" id="JBFNXX010000029">
    <property type="protein sequence ID" value="MEW9922059.1"/>
    <property type="molecule type" value="Genomic_DNA"/>
</dbReference>
<dbReference type="Proteomes" id="UP001556098">
    <property type="component" value="Unassembled WGS sequence"/>
</dbReference>
<name>A0ABV3RUP9_9RHOB</name>
<comment type="caution">
    <text evidence="1">The sequence shown here is derived from an EMBL/GenBank/DDBJ whole genome shotgun (WGS) entry which is preliminary data.</text>
</comment>